<organism evidence="1 2">
    <name type="scientific">Arctium lappa</name>
    <name type="common">Greater burdock</name>
    <name type="synonym">Lappa major</name>
    <dbReference type="NCBI Taxonomy" id="4217"/>
    <lineage>
        <taxon>Eukaryota</taxon>
        <taxon>Viridiplantae</taxon>
        <taxon>Streptophyta</taxon>
        <taxon>Embryophyta</taxon>
        <taxon>Tracheophyta</taxon>
        <taxon>Spermatophyta</taxon>
        <taxon>Magnoliopsida</taxon>
        <taxon>eudicotyledons</taxon>
        <taxon>Gunneridae</taxon>
        <taxon>Pentapetalae</taxon>
        <taxon>asterids</taxon>
        <taxon>campanulids</taxon>
        <taxon>Asterales</taxon>
        <taxon>Asteraceae</taxon>
        <taxon>Carduoideae</taxon>
        <taxon>Cardueae</taxon>
        <taxon>Arctiinae</taxon>
        <taxon>Arctium</taxon>
    </lineage>
</organism>
<accession>A0ACB9CHU4</accession>
<dbReference type="EMBL" id="CM042050">
    <property type="protein sequence ID" value="KAI3733854.1"/>
    <property type="molecule type" value="Genomic_DNA"/>
</dbReference>
<gene>
    <name evidence="1" type="ORF">L6452_13312</name>
</gene>
<reference evidence="1 2" key="2">
    <citation type="journal article" date="2022" name="Mol. Ecol. Resour.">
        <title>The genomes of chicory, endive, great burdock and yacon provide insights into Asteraceae paleo-polyploidization history and plant inulin production.</title>
        <authorList>
            <person name="Fan W."/>
            <person name="Wang S."/>
            <person name="Wang H."/>
            <person name="Wang A."/>
            <person name="Jiang F."/>
            <person name="Liu H."/>
            <person name="Zhao H."/>
            <person name="Xu D."/>
            <person name="Zhang Y."/>
        </authorList>
    </citation>
    <scope>NUCLEOTIDE SEQUENCE [LARGE SCALE GENOMIC DNA]</scope>
    <source>
        <strain evidence="2">cv. Niubang</strain>
    </source>
</reference>
<protein>
    <submittedName>
        <fullName evidence="1">Uncharacterized protein</fullName>
    </submittedName>
</protein>
<evidence type="ECO:0000313" key="2">
    <source>
        <dbReference type="Proteomes" id="UP001055879"/>
    </source>
</evidence>
<comment type="caution">
    <text evidence="1">The sequence shown here is derived from an EMBL/GenBank/DDBJ whole genome shotgun (WGS) entry which is preliminary data.</text>
</comment>
<reference evidence="2" key="1">
    <citation type="journal article" date="2022" name="Mol. Ecol. Resour.">
        <title>The genomes of chicory, endive, great burdock and yacon provide insights into Asteraceae palaeo-polyploidization history and plant inulin production.</title>
        <authorList>
            <person name="Fan W."/>
            <person name="Wang S."/>
            <person name="Wang H."/>
            <person name="Wang A."/>
            <person name="Jiang F."/>
            <person name="Liu H."/>
            <person name="Zhao H."/>
            <person name="Xu D."/>
            <person name="Zhang Y."/>
        </authorList>
    </citation>
    <scope>NUCLEOTIDE SEQUENCE [LARGE SCALE GENOMIC DNA]</scope>
    <source>
        <strain evidence="2">cv. Niubang</strain>
    </source>
</reference>
<proteinExistence type="predicted"/>
<dbReference type="Proteomes" id="UP001055879">
    <property type="component" value="Linkage Group LG04"/>
</dbReference>
<sequence>MASNLYQILSILFFFFMTLYSLAPVVAQECPYPCYPPPIGGGGGGSGGGGNNPSTTTYPPPSQTGYYPPPSTIFPYNPPNPNYYGGGGGGEPQAPDPIVPWFPFYYKKPPHNPEKSSYSGDRIQSTVAICFIYLSSFLILVSYV</sequence>
<name>A0ACB9CHU4_ARCLA</name>
<evidence type="ECO:0000313" key="1">
    <source>
        <dbReference type="EMBL" id="KAI3733854.1"/>
    </source>
</evidence>
<keyword evidence="2" id="KW-1185">Reference proteome</keyword>